<keyword evidence="2" id="KW-0808">Transferase</keyword>
<protein>
    <submittedName>
        <fullName evidence="3">WecB/TagA/CpsF family glycosyltransferase</fullName>
    </submittedName>
</protein>
<name>A0ABX6QM40_9HYPH</name>
<gene>
    <name evidence="3" type="ORF">FE840_007455</name>
</gene>
<dbReference type="PANTHER" id="PTHR34136">
    <property type="match status" value="1"/>
</dbReference>
<evidence type="ECO:0000256" key="1">
    <source>
        <dbReference type="ARBA" id="ARBA00022676"/>
    </source>
</evidence>
<keyword evidence="1" id="KW-0328">Glycosyltransferase</keyword>
<dbReference type="Proteomes" id="UP000308530">
    <property type="component" value="Chromosome"/>
</dbReference>
<evidence type="ECO:0000256" key="2">
    <source>
        <dbReference type="ARBA" id="ARBA00022679"/>
    </source>
</evidence>
<dbReference type="PANTHER" id="PTHR34136:SF1">
    <property type="entry name" value="UDP-N-ACETYL-D-MANNOSAMINURONIC ACID TRANSFERASE"/>
    <property type="match status" value="1"/>
</dbReference>
<dbReference type="InterPro" id="IPR004629">
    <property type="entry name" value="WecG_TagA_CpsF"/>
</dbReference>
<dbReference type="RefSeq" id="WP_138285475.1">
    <property type="nucleotide sequence ID" value="NZ_CP058350.1"/>
</dbReference>
<sequence>MNAISHAWPKASAKTILGIPVHDWNWSEALAAVETMLQGTRRFTHFAFLNANNANIMVQDPEYRRVLERCVVLPDGIGVDIASQFIHGKRFTANLNGTDFVPALLTFVVRPLRVGLIGGSADVLAQAAANFKLHTPWHEFIPVADGYFDSKGGETILANLAEQPVDLLLVAMGTPRQEKWIDRHVTADHARVVIGVGALFDFVSGRVPRAPVWIRQIRAEWFYRLWLEPSRLWRRYVLGIPVFLFYILRDRMTNPVARPT</sequence>
<proteinExistence type="predicted"/>
<organism evidence="3 4">
    <name type="scientific">Peteryoungia desertarenae</name>
    <dbReference type="NCBI Taxonomy" id="1813451"/>
    <lineage>
        <taxon>Bacteria</taxon>
        <taxon>Pseudomonadati</taxon>
        <taxon>Pseudomonadota</taxon>
        <taxon>Alphaproteobacteria</taxon>
        <taxon>Hyphomicrobiales</taxon>
        <taxon>Rhizobiaceae</taxon>
        <taxon>Peteryoungia</taxon>
    </lineage>
</organism>
<dbReference type="Pfam" id="PF03808">
    <property type="entry name" value="Glyco_tran_WecG"/>
    <property type="match status" value="1"/>
</dbReference>
<evidence type="ECO:0000313" key="3">
    <source>
        <dbReference type="EMBL" id="QLF69391.1"/>
    </source>
</evidence>
<keyword evidence="4" id="KW-1185">Reference proteome</keyword>
<dbReference type="CDD" id="cd06533">
    <property type="entry name" value="Glyco_transf_WecG_TagA"/>
    <property type="match status" value="1"/>
</dbReference>
<evidence type="ECO:0000313" key="4">
    <source>
        <dbReference type="Proteomes" id="UP000308530"/>
    </source>
</evidence>
<accession>A0ABX6QM40</accession>
<dbReference type="NCBIfam" id="TIGR00696">
    <property type="entry name" value="wecG_tagA_cpsF"/>
    <property type="match status" value="1"/>
</dbReference>
<reference evidence="3 4" key="1">
    <citation type="submission" date="2020-06" db="EMBL/GenBank/DDBJ databases">
        <title>Genome sequence of Rhizobium sp strain ADMK78.</title>
        <authorList>
            <person name="Rahi P."/>
        </authorList>
    </citation>
    <scope>NUCLEOTIDE SEQUENCE [LARGE SCALE GENOMIC DNA]</scope>
    <source>
        <strain evidence="3 4">ADMK78</strain>
    </source>
</reference>
<dbReference type="EMBL" id="CP058350">
    <property type="protein sequence ID" value="QLF69391.1"/>
    <property type="molecule type" value="Genomic_DNA"/>
</dbReference>